<sequence length="143" mass="15548">MLEVWPIPKIVPLQLQFTLTGTAFAGVAKQKSVASATGATTPARNNTDAVDLITISKNVKQWHGPVSRAVIVRDLKCNLFSSGWGEIGNNGSVSMGLVARRCGMYLSVVKYSLWKVNSSKILTRISQSTVVDLEVIRGRFVEV</sequence>
<proteinExistence type="predicted"/>
<organism evidence="1 2">
    <name type="scientific">Nocardia uniformis</name>
    <dbReference type="NCBI Taxonomy" id="53432"/>
    <lineage>
        <taxon>Bacteria</taxon>
        <taxon>Bacillati</taxon>
        <taxon>Actinomycetota</taxon>
        <taxon>Actinomycetes</taxon>
        <taxon>Mycobacteriales</taxon>
        <taxon>Nocardiaceae</taxon>
        <taxon>Nocardia</taxon>
    </lineage>
</organism>
<reference evidence="1 2" key="1">
    <citation type="submission" date="2020-05" db="EMBL/GenBank/DDBJ databases">
        <title>MicrobeNet Type strains.</title>
        <authorList>
            <person name="Nicholson A.C."/>
        </authorList>
    </citation>
    <scope>NUCLEOTIDE SEQUENCE [LARGE SCALE GENOMIC DNA]</scope>
    <source>
        <strain evidence="1 2">JCM 3224</strain>
    </source>
</reference>
<evidence type="ECO:0000313" key="2">
    <source>
        <dbReference type="Proteomes" id="UP000586827"/>
    </source>
</evidence>
<gene>
    <name evidence="1" type="ORF">HLB23_15640</name>
</gene>
<evidence type="ECO:0000313" key="1">
    <source>
        <dbReference type="EMBL" id="NNH71276.1"/>
    </source>
</evidence>
<protein>
    <submittedName>
        <fullName evidence="1">Uncharacterized protein</fullName>
    </submittedName>
</protein>
<name>A0A849C1B7_9NOCA</name>
<comment type="caution">
    <text evidence="1">The sequence shown here is derived from an EMBL/GenBank/DDBJ whole genome shotgun (WGS) entry which is preliminary data.</text>
</comment>
<dbReference type="Proteomes" id="UP000586827">
    <property type="component" value="Unassembled WGS sequence"/>
</dbReference>
<keyword evidence="2" id="KW-1185">Reference proteome</keyword>
<accession>A0A849C1B7</accession>
<dbReference type="AlphaFoldDB" id="A0A849C1B7"/>
<dbReference type="RefSeq" id="WP_157552170.1">
    <property type="nucleotide sequence ID" value="NZ_JABELX010000005.1"/>
</dbReference>
<dbReference type="EMBL" id="JABELX010000005">
    <property type="protein sequence ID" value="NNH71276.1"/>
    <property type="molecule type" value="Genomic_DNA"/>
</dbReference>